<feature type="transmembrane region" description="Helical" evidence="1">
    <location>
        <begin position="136"/>
        <end position="154"/>
    </location>
</feature>
<dbReference type="RefSeq" id="WP_167638227.1">
    <property type="nucleotide sequence ID" value="NZ_JAATOP010000006.1"/>
</dbReference>
<feature type="transmembrane region" description="Helical" evidence="1">
    <location>
        <begin position="69"/>
        <end position="91"/>
    </location>
</feature>
<evidence type="ECO:0000313" key="3">
    <source>
        <dbReference type="Proteomes" id="UP000709466"/>
    </source>
</evidence>
<gene>
    <name evidence="2" type="ORF">HCZ30_10405</name>
</gene>
<dbReference type="Proteomes" id="UP000709466">
    <property type="component" value="Unassembled WGS sequence"/>
</dbReference>
<protein>
    <recommendedName>
        <fullName evidence="4">YIP1 family protein</fullName>
    </recommendedName>
</protein>
<comment type="caution">
    <text evidence="2">The sequence shown here is derived from an EMBL/GenBank/DDBJ whole genome shotgun (WGS) entry which is preliminary data.</text>
</comment>
<reference evidence="2 3" key="1">
    <citation type="submission" date="2020-03" db="EMBL/GenBank/DDBJ databases">
        <title>Bacterial isolates of synthetic phycosphere.</title>
        <authorList>
            <person name="Fu H."/>
            <person name="Moran M.A."/>
        </authorList>
    </citation>
    <scope>NUCLEOTIDE SEQUENCE [LARGE SCALE GENOMIC DNA]</scope>
    <source>
        <strain evidence="2 3">HF1</strain>
    </source>
</reference>
<feature type="transmembrane region" description="Helical" evidence="1">
    <location>
        <begin position="103"/>
        <end position="124"/>
    </location>
</feature>
<name>A0ABX0W004_9RHOB</name>
<evidence type="ECO:0000256" key="1">
    <source>
        <dbReference type="SAM" id="Phobius"/>
    </source>
</evidence>
<accession>A0ABX0W004</accession>
<sequence>MSVSRDMIRTWRAPRAVMRKLLAMGKREDRALAFLMGGCFIVFISQWPALARQAHITGEEMSQLVAYSLLGWIFMWPLLFYGLAAVAHLIAKVLGGKGTFFTARLAMFWTLLATSPAGLFYGLLLGLNGAVPGTHFIGGLWLVAFAMILLLTLIEAEKGA</sequence>
<evidence type="ECO:0008006" key="4">
    <source>
        <dbReference type="Google" id="ProtNLM"/>
    </source>
</evidence>
<keyword evidence="1" id="KW-0472">Membrane</keyword>
<keyword evidence="1" id="KW-1133">Transmembrane helix</keyword>
<proteinExistence type="predicted"/>
<dbReference type="EMBL" id="JAATOP010000006">
    <property type="protein sequence ID" value="NIY72841.1"/>
    <property type="molecule type" value="Genomic_DNA"/>
</dbReference>
<keyword evidence="3" id="KW-1185">Reference proteome</keyword>
<evidence type="ECO:0000313" key="2">
    <source>
        <dbReference type="EMBL" id="NIY72841.1"/>
    </source>
</evidence>
<keyword evidence="1" id="KW-0812">Transmembrane</keyword>
<organism evidence="2 3">
    <name type="scientific">Marivivens donghaensis</name>
    <dbReference type="NCBI Taxonomy" id="1699413"/>
    <lineage>
        <taxon>Bacteria</taxon>
        <taxon>Pseudomonadati</taxon>
        <taxon>Pseudomonadota</taxon>
        <taxon>Alphaproteobacteria</taxon>
        <taxon>Rhodobacterales</taxon>
        <taxon>Paracoccaceae</taxon>
        <taxon>Marivivens group</taxon>
        <taxon>Marivivens</taxon>
    </lineage>
</organism>